<dbReference type="Proteomes" id="UP000593765">
    <property type="component" value="Chromosome"/>
</dbReference>
<proteinExistence type="predicted"/>
<evidence type="ECO:0000313" key="4">
    <source>
        <dbReference type="Proteomes" id="UP000593765"/>
    </source>
</evidence>
<reference evidence="3 4" key="1">
    <citation type="submission" date="2020-10" db="EMBL/GenBank/DDBJ databases">
        <title>Wide distribution of Phycisphaera-like planctomycetes from WD2101 soil group in peatlands and genome analysis of the first cultivated representative.</title>
        <authorList>
            <person name="Dedysh S.N."/>
            <person name="Beletsky A.V."/>
            <person name="Ivanova A."/>
            <person name="Kulichevskaya I.S."/>
            <person name="Suzina N.E."/>
            <person name="Philippov D.A."/>
            <person name="Rakitin A.L."/>
            <person name="Mardanov A.V."/>
            <person name="Ravin N.V."/>
        </authorList>
    </citation>
    <scope>NUCLEOTIDE SEQUENCE [LARGE SCALE GENOMIC DNA]</scope>
    <source>
        <strain evidence="3 4">M1803</strain>
    </source>
</reference>
<feature type="transmembrane region" description="Helical" evidence="1">
    <location>
        <begin position="20"/>
        <end position="44"/>
    </location>
</feature>
<evidence type="ECO:0000259" key="2">
    <source>
        <dbReference type="Pfam" id="PF07811"/>
    </source>
</evidence>
<keyword evidence="1" id="KW-0472">Membrane</keyword>
<dbReference type="Pfam" id="PF07811">
    <property type="entry name" value="TadE"/>
    <property type="match status" value="1"/>
</dbReference>
<dbReference type="KEGG" id="hbs:IPV69_24170"/>
<gene>
    <name evidence="3" type="ORF">IPV69_24170</name>
</gene>
<dbReference type="EMBL" id="CP063458">
    <property type="protein sequence ID" value="QOV89267.1"/>
    <property type="molecule type" value="Genomic_DNA"/>
</dbReference>
<keyword evidence="1" id="KW-1133">Transmembrane helix</keyword>
<evidence type="ECO:0000313" key="3">
    <source>
        <dbReference type="EMBL" id="QOV89267.1"/>
    </source>
</evidence>
<evidence type="ECO:0000256" key="1">
    <source>
        <dbReference type="SAM" id="Phobius"/>
    </source>
</evidence>
<name>A0A7M2WUQ9_9BACT</name>
<organism evidence="3 4">
    <name type="scientific">Humisphaera borealis</name>
    <dbReference type="NCBI Taxonomy" id="2807512"/>
    <lineage>
        <taxon>Bacteria</taxon>
        <taxon>Pseudomonadati</taxon>
        <taxon>Planctomycetota</taxon>
        <taxon>Phycisphaerae</taxon>
        <taxon>Tepidisphaerales</taxon>
        <taxon>Tepidisphaeraceae</taxon>
        <taxon>Humisphaera</taxon>
    </lineage>
</organism>
<protein>
    <submittedName>
        <fullName evidence="3">Pilus assembly protein</fullName>
    </submittedName>
</protein>
<dbReference type="AlphaFoldDB" id="A0A7M2WUQ9"/>
<accession>A0A7M2WUQ9</accession>
<sequence length="147" mass="15358">MQQIKRNRSARRVRRGNGVLEAALVLPVLLALSMGMVEFGQFFYMKHTIQAASRDGARTAILSSTTHSAAQTAITNTMNSANVASNKYTVTFTNASTSATISDVGSVAKGTGIKVTVSATAGTVSVRPLGVIPANKAIVGVTTMIKE</sequence>
<keyword evidence="1" id="KW-0812">Transmembrane</keyword>
<keyword evidence="4" id="KW-1185">Reference proteome</keyword>
<feature type="domain" description="TadE-like" evidence="2">
    <location>
        <begin position="19"/>
        <end position="58"/>
    </location>
</feature>
<dbReference type="InterPro" id="IPR012495">
    <property type="entry name" value="TadE-like_dom"/>
</dbReference>
<dbReference type="RefSeq" id="WP_206292298.1">
    <property type="nucleotide sequence ID" value="NZ_CP063458.1"/>
</dbReference>